<evidence type="ECO:0000313" key="2">
    <source>
        <dbReference type="EMBL" id="PRX15994.1"/>
    </source>
</evidence>
<sequence length="116" mass="11653">MFRASIALVVAEGGDIMVQATTPGNGSQGNFRVGASHEASTRTGATPVSGSGGKLPPIVWTHTDLGKIMRQDLVGLGQAVVVALLGMAVFIAAGMGIAFVVATILNAVGLDPSSSY</sequence>
<keyword evidence="1" id="KW-0472">Membrane</keyword>
<accession>A0A2T0JZR9</accession>
<dbReference type="EMBL" id="PVMZ01000021">
    <property type="protein sequence ID" value="PRX15994.1"/>
    <property type="molecule type" value="Genomic_DNA"/>
</dbReference>
<organism evidence="2 3">
    <name type="scientific">Actinoplanes italicus</name>
    <dbReference type="NCBI Taxonomy" id="113567"/>
    <lineage>
        <taxon>Bacteria</taxon>
        <taxon>Bacillati</taxon>
        <taxon>Actinomycetota</taxon>
        <taxon>Actinomycetes</taxon>
        <taxon>Micromonosporales</taxon>
        <taxon>Micromonosporaceae</taxon>
        <taxon>Actinoplanes</taxon>
    </lineage>
</organism>
<feature type="transmembrane region" description="Helical" evidence="1">
    <location>
        <begin position="79"/>
        <end position="105"/>
    </location>
</feature>
<dbReference type="AlphaFoldDB" id="A0A2T0JZR9"/>
<protein>
    <submittedName>
        <fullName evidence="2">Uncharacterized protein</fullName>
    </submittedName>
</protein>
<dbReference type="Proteomes" id="UP000239415">
    <property type="component" value="Unassembled WGS sequence"/>
</dbReference>
<evidence type="ECO:0000256" key="1">
    <source>
        <dbReference type="SAM" id="Phobius"/>
    </source>
</evidence>
<proteinExistence type="predicted"/>
<name>A0A2T0JZR9_9ACTN</name>
<keyword evidence="1" id="KW-0812">Transmembrane</keyword>
<evidence type="ECO:0000313" key="3">
    <source>
        <dbReference type="Proteomes" id="UP000239415"/>
    </source>
</evidence>
<gene>
    <name evidence="2" type="ORF">CLV67_12141</name>
</gene>
<keyword evidence="3" id="KW-1185">Reference proteome</keyword>
<comment type="caution">
    <text evidence="2">The sequence shown here is derived from an EMBL/GenBank/DDBJ whole genome shotgun (WGS) entry which is preliminary data.</text>
</comment>
<keyword evidence="1" id="KW-1133">Transmembrane helix</keyword>
<reference evidence="2 3" key="1">
    <citation type="submission" date="2018-03" db="EMBL/GenBank/DDBJ databases">
        <title>Genomic Encyclopedia of Archaeal and Bacterial Type Strains, Phase II (KMG-II): from individual species to whole genera.</title>
        <authorList>
            <person name="Goeker M."/>
        </authorList>
    </citation>
    <scope>NUCLEOTIDE SEQUENCE [LARGE SCALE GENOMIC DNA]</scope>
    <source>
        <strain evidence="2 3">DSM 43146</strain>
    </source>
</reference>